<gene>
    <name evidence="4" type="primary">HYPK</name>
    <name evidence="5" type="ORF">QYM36_018001</name>
</gene>
<evidence type="ECO:0000313" key="5">
    <source>
        <dbReference type="EMBL" id="KAK2703602.1"/>
    </source>
</evidence>
<feature type="region of interest" description="Disordered" evidence="2">
    <location>
        <begin position="1"/>
        <end position="26"/>
    </location>
</feature>
<dbReference type="InterPro" id="IPR052617">
    <property type="entry name" value="Huntingtin-int_K"/>
</dbReference>
<evidence type="ECO:0000313" key="4">
    <source>
        <dbReference type="EMBL" id="ABY62756.1"/>
    </source>
</evidence>
<evidence type="ECO:0000259" key="3">
    <source>
        <dbReference type="Pfam" id="PF19026"/>
    </source>
</evidence>
<feature type="coiled-coil region" evidence="1">
    <location>
        <begin position="75"/>
        <end position="102"/>
    </location>
</feature>
<dbReference type="InterPro" id="IPR038922">
    <property type="entry name" value="HYPK_UBA"/>
</dbReference>
<dbReference type="Proteomes" id="UP001187531">
    <property type="component" value="Unassembled WGS sequence"/>
</dbReference>
<accession>B0FWS4</accession>
<dbReference type="GO" id="GO:0043066">
    <property type="term" value="P:negative regulation of apoptotic process"/>
    <property type="evidence" value="ECO:0007669"/>
    <property type="project" value="TreeGrafter"/>
</dbReference>
<dbReference type="Gene3D" id="1.10.8.10">
    <property type="entry name" value="DNA helicase RuvA subunit, C-terminal domain"/>
    <property type="match status" value="1"/>
</dbReference>
<proteinExistence type="evidence at transcript level"/>
<dbReference type="EMBL" id="EU358114">
    <property type="protein sequence ID" value="ABY62756.1"/>
    <property type="molecule type" value="mRNA"/>
</dbReference>
<dbReference type="EMBL" id="JAVRJZ010000082">
    <property type="protein sequence ID" value="KAK2703603.1"/>
    <property type="molecule type" value="Genomic_DNA"/>
</dbReference>
<evidence type="ECO:0000256" key="1">
    <source>
        <dbReference type="SAM" id="Coils"/>
    </source>
</evidence>
<dbReference type="CDD" id="cd14361">
    <property type="entry name" value="UBA_HYPK"/>
    <property type="match status" value="1"/>
</dbReference>
<dbReference type="GO" id="GO:0050821">
    <property type="term" value="P:protein stabilization"/>
    <property type="evidence" value="ECO:0007669"/>
    <property type="project" value="TreeGrafter"/>
</dbReference>
<reference evidence="4" key="1">
    <citation type="submission" date="2007-12" db="EMBL/GenBank/DDBJ databases">
        <title>Isolation of an mRNA from Artemia franciscana for huntingtin interacting protein K.</title>
        <authorList>
            <person name="Afinogenova Y."/>
            <person name="Vershon A.K."/>
            <person name="Nemeroff M.E."/>
        </authorList>
    </citation>
    <scope>NUCLEOTIDE SEQUENCE</scope>
</reference>
<dbReference type="Pfam" id="PF19026">
    <property type="entry name" value="UBA_HYPK"/>
    <property type="match status" value="1"/>
</dbReference>
<dbReference type="PANTHER" id="PTHR31184">
    <property type="entry name" value="HUNTINGTIN-INTERACTING PROTEIN K FAMILY MEMBER"/>
    <property type="match status" value="1"/>
</dbReference>
<organism evidence="4">
    <name type="scientific">Artemia franciscana</name>
    <name type="common">Brine shrimp</name>
    <name type="synonym">Artemia sanfranciscana</name>
    <dbReference type="NCBI Taxonomy" id="6661"/>
    <lineage>
        <taxon>Eukaryota</taxon>
        <taxon>Metazoa</taxon>
        <taxon>Ecdysozoa</taxon>
        <taxon>Arthropoda</taxon>
        <taxon>Crustacea</taxon>
        <taxon>Branchiopoda</taxon>
        <taxon>Anostraca</taxon>
        <taxon>Artemiidae</taxon>
        <taxon>Artemia</taxon>
    </lineage>
</organism>
<dbReference type="InterPro" id="IPR044034">
    <property type="entry name" value="NAC-like_UBA"/>
</dbReference>
<evidence type="ECO:0000256" key="2">
    <source>
        <dbReference type="SAM" id="MobiDB-lite"/>
    </source>
</evidence>
<feature type="domain" description="Nascent polypeptide-associated complex subunit alpha-like UBA" evidence="3">
    <location>
        <begin position="71"/>
        <end position="111"/>
    </location>
</feature>
<reference evidence="5" key="2">
    <citation type="submission" date="2023-07" db="EMBL/GenBank/DDBJ databases">
        <title>Chromosome-level genome assembly of Artemia franciscana.</title>
        <authorList>
            <person name="Jo E."/>
        </authorList>
    </citation>
    <scope>NUCLEOTIDE SEQUENCE</scope>
    <source>
        <tissue evidence="5">Whole body</tissue>
    </source>
</reference>
<feature type="compositionally biased region" description="Basic and acidic residues" evidence="2">
    <location>
        <begin position="9"/>
        <end position="26"/>
    </location>
</feature>
<dbReference type="EMBL" id="JAVRJZ010000082">
    <property type="protein sequence ID" value="KAK2703602.1"/>
    <property type="molecule type" value="Genomic_DNA"/>
</dbReference>
<keyword evidence="1" id="KW-0175">Coiled coil</keyword>
<dbReference type="EMBL" id="JAVRJZ010000082">
    <property type="protein sequence ID" value="KAK2703604.1"/>
    <property type="molecule type" value="Genomic_DNA"/>
</dbReference>
<evidence type="ECO:0000313" key="6">
    <source>
        <dbReference type="Proteomes" id="UP001187531"/>
    </source>
</evidence>
<name>B0FWS4_ARTSF</name>
<protein>
    <submittedName>
        <fullName evidence="4">Huntingtin interacting protein K</fullName>
    </submittedName>
</protein>
<sequence>MSTPEEEAQDPKNLKKSAKHDSGAADLEKVTDYAEEKEMAGDVREALCAIGVRRNKEAAERQAKERELAKVGIKKEDVELIMRELEVSKQRAEKTLREHHGDVVQALIELTN</sequence>
<dbReference type="PANTHER" id="PTHR31184:SF2">
    <property type="entry name" value="HUNTINGTIN-INTERACTING PROTEIN K"/>
    <property type="match status" value="1"/>
</dbReference>
<dbReference type="AlphaFoldDB" id="B0FWS4"/>
<keyword evidence="6" id="KW-1185">Reference proteome</keyword>